<organism evidence="1 2">
    <name type="scientific">Flavobacterium geliluteum</name>
    <dbReference type="NCBI Taxonomy" id="2816120"/>
    <lineage>
        <taxon>Bacteria</taxon>
        <taxon>Pseudomonadati</taxon>
        <taxon>Bacteroidota</taxon>
        <taxon>Flavobacteriia</taxon>
        <taxon>Flavobacteriales</taxon>
        <taxon>Flavobacteriaceae</taxon>
        <taxon>Flavobacterium</taxon>
    </lineage>
</organism>
<dbReference type="RefSeq" id="WP_210664946.1">
    <property type="nucleotide sequence ID" value="NZ_JAGFBV010000002.1"/>
</dbReference>
<evidence type="ECO:0000313" key="2">
    <source>
        <dbReference type="Proteomes" id="UP000675047"/>
    </source>
</evidence>
<evidence type="ECO:0000313" key="1">
    <source>
        <dbReference type="EMBL" id="MBP4136907.1"/>
    </source>
</evidence>
<sequence length="414" mass="46173">MDKIYIKIVVLLLFLMGEVAAQTVNIGDLSIAPNTQFVTLFDFNNTATGDFLNDGNCIVYANFKNDGLTTYSNSSNGKTFFIGLQQQLIEGTQISHFQNIVFDNKTSLIPIHLATTIAIGNQAEFNTGIVDAASFNGKMIFNENAFHSNVSDLSFVDGKVEKIGSEIFEFPVGDNVFFRPSYNGTGTNSSNAYTTQYFHENTGSLHPYTNKEDTILSTDEVEYWSVIQEQGSEKIVLSITLDTNTTPSLFFSETAETELAIVRWDDIQSKWINEKGIVSDASVGESYSKLITAQVSGYGLFTIALVKKVPVVESDLIIYNALSLNADGVNDRFYIKGIDKYPDNRVEIYNRWGIRVFAANSYNESDVMFRGYSDGRTTIDRGEGLPAGTYFYILKYNTGSRMIEKSGYLYINKQ</sequence>
<comment type="caution">
    <text evidence="1">The sequence shown here is derived from an EMBL/GenBank/DDBJ whole genome shotgun (WGS) entry which is preliminary data.</text>
</comment>
<dbReference type="EMBL" id="JAGFBV010000002">
    <property type="protein sequence ID" value="MBP4136907.1"/>
    <property type="molecule type" value="Genomic_DNA"/>
</dbReference>
<dbReference type="Pfam" id="PF13585">
    <property type="entry name" value="CHU_C"/>
    <property type="match status" value="1"/>
</dbReference>
<reference evidence="1 2" key="1">
    <citation type="submission" date="2021-03" db="EMBL/GenBank/DDBJ databases">
        <title>Flavobacterium Flabelliformis Sp. Nov. And Flavobacterium Geliluteum Sp. Nov., Two Novel Multidrug Resistant Psychrophilic Species Isolated From Antarctica.</title>
        <authorList>
            <person name="Kralova S."/>
            <person name="Busse H.J."/>
            <person name="Bezdicek M."/>
            <person name="Nykrynova M."/>
            <person name="Kroupova E."/>
            <person name="Krsek D."/>
            <person name="Sedlacek I."/>
        </authorList>
    </citation>
    <scope>NUCLEOTIDE SEQUENCE [LARGE SCALE GENOMIC DNA]</scope>
    <source>
        <strain evidence="1 2">P7388</strain>
    </source>
</reference>
<proteinExistence type="predicted"/>
<protein>
    <submittedName>
        <fullName evidence="1">Gliding motility-associated C-terminal domain-containing protein</fullName>
    </submittedName>
</protein>
<keyword evidence="2" id="KW-1185">Reference proteome</keyword>
<name>A0A940X7R6_9FLAO</name>
<accession>A0A940X7R6</accession>
<gene>
    <name evidence="1" type="ORF">J3495_02310</name>
</gene>
<dbReference type="AlphaFoldDB" id="A0A940X7R6"/>
<dbReference type="Proteomes" id="UP000675047">
    <property type="component" value="Unassembled WGS sequence"/>
</dbReference>